<evidence type="ECO:0000256" key="2">
    <source>
        <dbReference type="ARBA" id="ARBA00022598"/>
    </source>
</evidence>
<dbReference type="PANTHER" id="PTHR43201">
    <property type="entry name" value="ACYL-COA SYNTHETASE"/>
    <property type="match status" value="1"/>
</dbReference>
<dbReference type="PANTHER" id="PTHR43201:SF5">
    <property type="entry name" value="MEDIUM-CHAIN ACYL-COA LIGASE ACSF2, MITOCHONDRIAL"/>
    <property type="match status" value="1"/>
</dbReference>
<dbReference type="SUPFAM" id="SSF56801">
    <property type="entry name" value="Acetyl-CoA synthetase-like"/>
    <property type="match status" value="1"/>
</dbReference>
<reference evidence="3" key="1">
    <citation type="journal article" date="2015" name="Genom Data">
        <title>Draft genome sequences of Phytophthora kernoviae and Phytophthora ramorum lineage EU2 from Scotland.</title>
        <authorList>
            <person name="Sambles C."/>
            <person name="Schlenzig A."/>
            <person name="O'Neill P."/>
            <person name="Grant M."/>
            <person name="Studholme D.J."/>
        </authorList>
    </citation>
    <scope>NUCLEOTIDE SEQUENCE</scope>
    <source>
        <strain evidence="3">00238/432</strain>
    </source>
</reference>
<evidence type="ECO:0000313" key="3">
    <source>
        <dbReference type="EMBL" id="KAF4324571.1"/>
    </source>
</evidence>
<dbReference type="EMBL" id="AOFI03000016">
    <property type="protein sequence ID" value="KAF4324571.1"/>
    <property type="molecule type" value="Genomic_DNA"/>
</dbReference>
<keyword evidence="2" id="KW-0436">Ligase</keyword>
<evidence type="ECO:0008006" key="5">
    <source>
        <dbReference type="Google" id="ProtNLM"/>
    </source>
</evidence>
<protein>
    <recommendedName>
        <fullName evidence="5">AMP-dependent synthetase/ligase domain-containing protein</fullName>
    </recommendedName>
</protein>
<reference evidence="3" key="2">
    <citation type="submission" date="2020-02" db="EMBL/GenBank/DDBJ databases">
        <authorList>
            <person name="Studholme D.J."/>
        </authorList>
    </citation>
    <scope>NUCLEOTIDE SEQUENCE</scope>
    <source>
        <strain evidence="3">00238/432</strain>
    </source>
</reference>
<organism evidence="3 4">
    <name type="scientific">Phytophthora kernoviae 00238/432</name>
    <dbReference type="NCBI Taxonomy" id="1284355"/>
    <lineage>
        <taxon>Eukaryota</taxon>
        <taxon>Sar</taxon>
        <taxon>Stramenopiles</taxon>
        <taxon>Oomycota</taxon>
        <taxon>Peronosporomycetes</taxon>
        <taxon>Peronosporales</taxon>
        <taxon>Peronosporaceae</taxon>
        <taxon>Phytophthora</taxon>
    </lineage>
</organism>
<proteinExistence type="inferred from homology"/>
<name>A0A8J4SFU3_9STRA</name>
<dbReference type="Proteomes" id="UP000702964">
    <property type="component" value="Unassembled WGS sequence"/>
</dbReference>
<evidence type="ECO:0000313" key="4">
    <source>
        <dbReference type="Proteomes" id="UP000702964"/>
    </source>
</evidence>
<dbReference type="GO" id="GO:0006631">
    <property type="term" value="P:fatty acid metabolic process"/>
    <property type="evidence" value="ECO:0007669"/>
    <property type="project" value="TreeGrafter"/>
</dbReference>
<sequence length="469" mass="53021">MLELGYKPGMDIAFLEQPDAGHQEADWGERVHLPLMYMYGRIGNPVSLELKGRDVIGLKGGMSDQPDVLEVRPNGELVPVKTGNAVVTLTVGALSASRMYTVVEELSGHVTVCMSAEAPYQDLYDDSIYGGMGMKLLHAGGGRYEGCFEVPRDSGFRFRFTRGFRQFETDADGMALPNRVFRAHDNLSLHYKIQSWGSTAAKAGNRRLHPDAEVDREQEKAISAFLFDMRWSRYFFRDLLEEAAQWLDSPHDQYVAEFGALIARWEQAHKLLQIARMKRSPEWQEQLTDIIEQLAADELRCCDEINRYHNAPIPLEHVAAVYALYRIAHPSNEIYREFDLSSLEVVSYGSEVMPEALLAAWNRQFPHVRSVQAYGMSELGILPTRSKDSGSLLFTVRDEEVRYRIVDGLLEIQTKTAMIGYLNAPSPFTEDGWLQTGDEAEMEDGYIRILGRCSEIINRGAKWNYGADG</sequence>
<gene>
    <name evidence="3" type="ORF">G195_002044</name>
</gene>
<comment type="similarity">
    <text evidence="1">Belongs to the ATP-dependent AMP-binding enzyme family.</text>
</comment>
<dbReference type="AlphaFoldDB" id="A0A8J4SFU3"/>
<evidence type="ECO:0000256" key="1">
    <source>
        <dbReference type="ARBA" id="ARBA00006432"/>
    </source>
</evidence>
<dbReference type="InterPro" id="IPR042099">
    <property type="entry name" value="ANL_N_sf"/>
</dbReference>
<comment type="caution">
    <text evidence="3">The sequence shown here is derived from an EMBL/GenBank/DDBJ whole genome shotgun (WGS) entry which is preliminary data.</text>
</comment>
<accession>A0A8J4SFU3</accession>
<dbReference type="GO" id="GO:0031956">
    <property type="term" value="F:medium-chain fatty acid-CoA ligase activity"/>
    <property type="evidence" value="ECO:0007669"/>
    <property type="project" value="TreeGrafter"/>
</dbReference>
<dbReference type="Gene3D" id="3.40.50.12780">
    <property type="entry name" value="N-terminal domain of ligase-like"/>
    <property type="match status" value="1"/>
</dbReference>